<dbReference type="RefSeq" id="WP_244349105.1">
    <property type="nucleotide sequence ID" value="NZ_JAFIRA010000004.1"/>
</dbReference>
<evidence type="ECO:0000259" key="1">
    <source>
        <dbReference type="Pfam" id="PF14261"/>
    </source>
</evidence>
<evidence type="ECO:0000313" key="2">
    <source>
        <dbReference type="EMBL" id="MCJ2541898.1"/>
    </source>
</evidence>
<protein>
    <submittedName>
        <fullName evidence="2">Rpn family recombination-promoting nuclease/putative transposase</fullName>
    </submittedName>
</protein>
<dbReference type="InterPro" id="IPR025587">
    <property type="entry name" value="DUF4351"/>
</dbReference>
<keyword evidence="3" id="KW-1185">Reference proteome</keyword>
<proteinExistence type="predicted"/>
<dbReference type="InterPro" id="IPR022573">
    <property type="entry name" value="DUF2887"/>
</dbReference>
<comment type="caution">
    <text evidence="2">The sequence shown here is derived from an EMBL/GenBank/DDBJ whole genome shotgun (WGS) entry which is preliminary data.</text>
</comment>
<dbReference type="EMBL" id="JAFIRA010000004">
    <property type="protein sequence ID" value="MCJ2541898.1"/>
    <property type="molecule type" value="Genomic_DNA"/>
</dbReference>
<feature type="domain" description="DUF4351" evidence="1">
    <location>
        <begin position="222"/>
        <end position="279"/>
    </location>
</feature>
<dbReference type="Proteomes" id="UP000830835">
    <property type="component" value="Unassembled WGS sequence"/>
</dbReference>
<accession>A0ABT0C7Z2</accession>
<sequence length="282" mass="32613">METDSLFYRFFQLYPGLLFEILGLPTQLAENYRFSSIEVKQLAFRIDGLFLPQQQGDPLFFVEIQFQRDERLYARLFAEIFLYLSRHKICGDWRAVVIYPHVGAEGGGFEHYRELLDSGRVARVYLDQLQGEGFGVATLRFVVAPGAVARRQVGSLLKKSQEQFTDPELREQLVDFLETLVVYKFPGMSREEIGEMFGTQDLRQTRFYQEVIQEGIQQGLAQGIRQGEAEMTLRQLRRKVGEIPEELQSQIRTLPLEQLETLSEVLLDFTSLADLRNWLSLG</sequence>
<evidence type="ECO:0000313" key="3">
    <source>
        <dbReference type="Proteomes" id="UP000830835"/>
    </source>
</evidence>
<dbReference type="NCBIfam" id="TIGR01784">
    <property type="entry name" value="T_den_put_tspse"/>
    <property type="match status" value="1"/>
</dbReference>
<dbReference type="Pfam" id="PF11103">
    <property type="entry name" value="DUF2887"/>
    <property type="match status" value="1"/>
</dbReference>
<name>A0ABT0C7Z2_THEVL</name>
<organism evidence="2 3">
    <name type="scientific">Thermostichus vulcanus str. 'Rupite'</name>
    <dbReference type="NCBI Taxonomy" id="2813851"/>
    <lineage>
        <taxon>Bacteria</taxon>
        <taxon>Bacillati</taxon>
        <taxon>Cyanobacteriota</taxon>
        <taxon>Cyanophyceae</taxon>
        <taxon>Thermostichales</taxon>
        <taxon>Thermostichaceae</taxon>
        <taxon>Thermostichus</taxon>
    </lineage>
</organism>
<gene>
    <name evidence="2" type="ORF">JX360_03080</name>
</gene>
<dbReference type="Pfam" id="PF14261">
    <property type="entry name" value="DUF4351"/>
    <property type="match status" value="1"/>
</dbReference>
<dbReference type="InterPro" id="IPR010106">
    <property type="entry name" value="RpnA"/>
</dbReference>
<reference evidence="2" key="1">
    <citation type="submission" date="2021-02" db="EMBL/GenBank/DDBJ databases">
        <title>The CRISPR/cas machinery reduction and long-range gene transfer in the hot spring cyanobacterium Synechococcus.</title>
        <authorList>
            <person name="Dvorak P."/>
            <person name="Jahodarova E."/>
            <person name="Hasler P."/>
            <person name="Poulickova A."/>
        </authorList>
    </citation>
    <scope>NUCLEOTIDE SEQUENCE</scope>
    <source>
        <strain evidence="2">Rupite</strain>
    </source>
</reference>
<dbReference type="PANTHER" id="PTHR35586">
    <property type="entry name" value="SLL1691 PROTEIN"/>
    <property type="match status" value="1"/>
</dbReference>
<dbReference type="PANTHER" id="PTHR35586:SF2">
    <property type="entry name" value="SLL1542 PROTEIN"/>
    <property type="match status" value="1"/>
</dbReference>